<dbReference type="RefSeq" id="WP_192767971.1">
    <property type="nucleotide sequence ID" value="NZ_JADBEB010000001.1"/>
</dbReference>
<gene>
    <name evidence="2" type="ORF">H4W31_003913</name>
</gene>
<dbReference type="EMBL" id="JADBEB010000001">
    <property type="protein sequence ID" value="MBE1488275.1"/>
    <property type="molecule type" value="Genomic_DNA"/>
</dbReference>
<organism evidence="2 3">
    <name type="scientific">Plantactinospora soyae</name>
    <dbReference type="NCBI Taxonomy" id="1544732"/>
    <lineage>
        <taxon>Bacteria</taxon>
        <taxon>Bacillati</taxon>
        <taxon>Actinomycetota</taxon>
        <taxon>Actinomycetes</taxon>
        <taxon>Micromonosporales</taxon>
        <taxon>Micromonosporaceae</taxon>
        <taxon>Plantactinospora</taxon>
    </lineage>
</organism>
<keyword evidence="3" id="KW-1185">Reference proteome</keyword>
<evidence type="ECO:0000256" key="1">
    <source>
        <dbReference type="SAM" id="MobiDB-lite"/>
    </source>
</evidence>
<accession>A0A927MBZ1</accession>
<protein>
    <submittedName>
        <fullName evidence="2">Uncharacterized protein</fullName>
    </submittedName>
</protein>
<proteinExistence type="predicted"/>
<comment type="caution">
    <text evidence="2">The sequence shown here is derived from an EMBL/GenBank/DDBJ whole genome shotgun (WGS) entry which is preliminary data.</text>
</comment>
<feature type="region of interest" description="Disordered" evidence="1">
    <location>
        <begin position="78"/>
        <end position="111"/>
    </location>
</feature>
<reference evidence="2" key="1">
    <citation type="submission" date="2020-10" db="EMBL/GenBank/DDBJ databases">
        <title>Sequencing the genomes of 1000 actinobacteria strains.</title>
        <authorList>
            <person name="Klenk H.-P."/>
        </authorList>
    </citation>
    <scope>NUCLEOTIDE SEQUENCE</scope>
    <source>
        <strain evidence="2">DSM 46832</strain>
    </source>
</reference>
<evidence type="ECO:0000313" key="3">
    <source>
        <dbReference type="Proteomes" id="UP000649753"/>
    </source>
</evidence>
<evidence type="ECO:0000313" key="2">
    <source>
        <dbReference type="EMBL" id="MBE1488275.1"/>
    </source>
</evidence>
<dbReference type="Proteomes" id="UP000649753">
    <property type="component" value="Unassembled WGS sequence"/>
</dbReference>
<name>A0A927MBZ1_9ACTN</name>
<feature type="compositionally biased region" description="Basic and acidic residues" evidence="1">
    <location>
        <begin position="101"/>
        <end position="111"/>
    </location>
</feature>
<sequence>MAGYAARVALIVTRAELQGTVDPEKLREAVAQPMRIRSLLGRMGGLLNQAVTALHSTGQPPAHLADAVARCSAAIERTEDATSPWSTRPAVDVANPDDANCEVRQERDSTI</sequence>
<dbReference type="AlphaFoldDB" id="A0A927MBZ1"/>